<dbReference type="PANTHER" id="PTHR10992">
    <property type="entry name" value="METHYLESTERASE FAMILY MEMBER"/>
    <property type="match status" value="1"/>
</dbReference>
<feature type="chain" id="PRO_5035945269" description="AB hydrolase-1 domain-containing protein" evidence="1">
    <location>
        <begin position="32"/>
        <end position="304"/>
    </location>
</feature>
<dbReference type="PANTHER" id="PTHR10992:SF1086">
    <property type="entry name" value="AB HYDROLASE-1 DOMAIN-CONTAINING PROTEIN"/>
    <property type="match status" value="1"/>
</dbReference>
<dbReference type="InterPro" id="IPR029058">
    <property type="entry name" value="AB_hydrolase_fold"/>
</dbReference>
<protein>
    <recommendedName>
        <fullName evidence="2">AB hydrolase-1 domain-containing protein</fullName>
    </recommendedName>
</protein>
<dbReference type="GO" id="GO:0080030">
    <property type="term" value="F:methyl indole-3-acetate esterase activity"/>
    <property type="evidence" value="ECO:0007669"/>
    <property type="project" value="TreeGrafter"/>
</dbReference>
<accession>A0A8T0JC92</accession>
<dbReference type="GO" id="GO:0080032">
    <property type="term" value="F:methyl jasmonate esterase activity"/>
    <property type="evidence" value="ECO:0007669"/>
    <property type="project" value="TreeGrafter"/>
</dbReference>
<dbReference type="AlphaFoldDB" id="A0A8T0JC92"/>
<evidence type="ECO:0000313" key="3">
    <source>
        <dbReference type="EMBL" id="KAG0593085.1"/>
    </source>
</evidence>
<comment type="caution">
    <text evidence="3">The sequence shown here is derived from an EMBL/GenBank/DDBJ whole genome shotgun (WGS) entry which is preliminary data.</text>
</comment>
<dbReference type="SUPFAM" id="SSF53474">
    <property type="entry name" value="alpha/beta-Hydrolases"/>
    <property type="match status" value="1"/>
</dbReference>
<evidence type="ECO:0000256" key="1">
    <source>
        <dbReference type="SAM" id="SignalP"/>
    </source>
</evidence>
<dbReference type="InterPro" id="IPR000073">
    <property type="entry name" value="AB_hydrolase_1"/>
</dbReference>
<sequence length="304" mass="32508">MASTGISSRAGICGLAILAILLSPQIAGAWADGGDDRNSGPNCSNSVCQNQNSYAPKHFILVHGMGGGAWFWFEIITLLEHYGFTATAVDLTSHGINKAIADDVTTVAQYAKPLTDAIENATGQVILVGHSLGGGLIAYASELYPTKVSKAIYLSAVTPSYNQSMFGAFPADTFPNLITPGYLTLNFRRGTSTPSSATVNVNALDKFYMSETPKRYVNLAKLLFTDTPYVPGTEVLPLSPAKFGTVRRFYIRTGKDKGVSPADQDAMIAANPPEKVFCMPNGDHAVFFSAPMELYRLLTCISGQ</sequence>
<feature type="domain" description="AB hydrolase-1" evidence="2">
    <location>
        <begin position="60"/>
        <end position="294"/>
    </location>
</feature>
<evidence type="ECO:0000259" key="2">
    <source>
        <dbReference type="Pfam" id="PF12697"/>
    </source>
</evidence>
<dbReference type="Gene3D" id="3.40.50.1820">
    <property type="entry name" value="alpha/beta hydrolase"/>
    <property type="match status" value="1"/>
</dbReference>
<feature type="signal peptide" evidence="1">
    <location>
        <begin position="1"/>
        <end position="31"/>
    </location>
</feature>
<keyword evidence="1" id="KW-0732">Signal</keyword>
<name>A0A8T0JC92_CERPU</name>
<dbReference type="InterPro" id="IPR045889">
    <property type="entry name" value="MES/HNL"/>
</dbReference>
<organism evidence="3 4">
    <name type="scientific">Ceratodon purpureus</name>
    <name type="common">Fire moss</name>
    <name type="synonym">Dicranum purpureum</name>
    <dbReference type="NCBI Taxonomy" id="3225"/>
    <lineage>
        <taxon>Eukaryota</taxon>
        <taxon>Viridiplantae</taxon>
        <taxon>Streptophyta</taxon>
        <taxon>Embryophyta</taxon>
        <taxon>Bryophyta</taxon>
        <taxon>Bryophytina</taxon>
        <taxon>Bryopsida</taxon>
        <taxon>Dicranidae</taxon>
        <taxon>Pseudoditrichales</taxon>
        <taxon>Ditrichaceae</taxon>
        <taxon>Ceratodon</taxon>
    </lineage>
</organism>
<evidence type="ECO:0000313" key="4">
    <source>
        <dbReference type="Proteomes" id="UP000822688"/>
    </source>
</evidence>
<dbReference type="EMBL" id="CM026421">
    <property type="protein sequence ID" value="KAG0593085.1"/>
    <property type="molecule type" value="Genomic_DNA"/>
</dbReference>
<dbReference type="OrthoDB" id="408373at2759"/>
<keyword evidence="4" id="KW-1185">Reference proteome</keyword>
<proteinExistence type="predicted"/>
<gene>
    <name evidence="3" type="ORF">KC19_1G304400</name>
</gene>
<dbReference type="Proteomes" id="UP000822688">
    <property type="component" value="Chromosome 1"/>
</dbReference>
<dbReference type="Pfam" id="PF12697">
    <property type="entry name" value="Abhydrolase_6"/>
    <property type="match status" value="1"/>
</dbReference>
<reference evidence="3" key="1">
    <citation type="submission" date="2020-06" db="EMBL/GenBank/DDBJ databases">
        <title>WGS assembly of Ceratodon purpureus strain R40.</title>
        <authorList>
            <person name="Carey S.B."/>
            <person name="Jenkins J."/>
            <person name="Shu S."/>
            <person name="Lovell J.T."/>
            <person name="Sreedasyam A."/>
            <person name="Maumus F."/>
            <person name="Tiley G.P."/>
            <person name="Fernandez-Pozo N."/>
            <person name="Barry K."/>
            <person name="Chen C."/>
            <person name="Wang M."/>
            <person name="Lipzen A."/>
            <person name="Daum C."/>
            <person name="Saski C.A."/>
            <person name="Payton A.C."/>
            <person name="Mcbreen J.C."/>
            <person name="Conrad R.E."/>
            <person name="Kollar L.M."/>
            <person name="Olsson S."/>
            <person name="Huttunen S."/>
            <person name="Landis J.B."/>
            <person name="Wickett N.J."/>
            <person name="Johnson M.G."/>
            <person name="Rensing S.A."/>
            <person name="Grimwood J."/>
            <person name="Schmutz J."/>
            <person name="Mcdaniel S.F."/>
        </authorList>
    </citation>
    <scope>NUCLEOTIDE SEQUENCE</scope>
    <source>
        <strain evidence="3">R40</strain>
    </source>
</reference>